<evidence type="ECO:0000256" key="1">
    <source>
        <dbReference type="ARBA" id="ARBA00022553"/>
    </source>
</evidence>
<feature type="domain" description="OmpR/PhoB-type" evidence="9">
    <location>
        <begin position="137"/>
        <end position="247"/>
    </location>
</feature>
<dbReference type="FunFam" id="1.10.10.10:FF:000005">
    <property type="entry name" value="Two-component system response regulator"/>
    <property type="match status" value="1"/>
</dbReference>
<evidence type="ECO:0000256" key="5">
    <source>
        <dbReference type="ARBA" id="ARBA00023163"/>
    </source>
</evidence>
<organism evidence="10 11">
    <name type="scientific">Brevibacterium casei</name>
    <dbReference type="NCBI Taxonomy" id="33889"/>
    <lineage>
        <taxon>Bacteria</taxon>
        <taxon>Bacillati</taxon>
        <taxon>Actinomycetota</taxon>
        <taxon>Actinomycetes</taxon>
        <taxon>Micrococcales</taxon>
        <taxon>Brevibacteriaceae</taxon>
        <taxon>Brevibacterium</taxon>
    </lineage>
</organism>
<dbReference type="CDD" id="cd00383">
    <property type="entry name" value="trans_reg_C"/>
    <property type="match status" value="1"/>
</dbReference>
<keyword evidence="4 7" id="KW-0238">DNA-binding</keyword>
<dbReference type="InterPro" id="IPR001867">
    <property type="entry name" value="OmpR/PhoB-type_DNA-bd"/>
</dbReference>
<evidence type="ECO:0000256" key="6">
    <source>
        <dbReference type="PROSITE-ProRule" id="PRU00169"/>
    </source>
</evidence>
<dbReference type="PROSITE" id="PS51755">
    <property type="entry name" value="OMPR_PHOB"/>
    <property type="match status" value="1"/>
</dbReference>
<dbReference type="SMART" id="SM00448">
    <property type="entry name" value="REC"/>
    <property type="match status" value="1"/>
</dbReference>
<dbReference type="GO" id="GO:0000976">
    <property type="term" value="F:transcription cis-regulatory region binding"/>
    <property type="evidence" value="ECO:0007669"/>
    <property type="project" value="TreeGrafter"/>
</dbReference>
<dbReference type="Pfam" id="PF00486">
    <property type="entry name" value="Trans_reg_C"/>
    <property type="match status" value="1"/>
</dbReference>
<dbReference type="InterPro" id="IPR011006">
    <property type="entry name" value="CheY-like_superfamily"/>
</dbReference>
<dbReference type="InterPro" id="IPR001789">
    <property type="entry name" value="Sig_transdc_resp-reg_receiver"/>
</dbReference>
<dbReference type="InterPro" id="IPR039420">
    <property type="entry name" value="WalR-like"/>
</dbReference>
<dbReference type="Pfam" id="PF00072">
    <property type="entry name" value="Response_reg"/>
    <property type="match status" value="1"/>
</dbReference>
<dbReference type="FunFam" id="3.40.50.2300:FF:000001">
    <property type="entry name" value="DNA-binding response regulator PhoB"/>
    <property type="match status" value="1"/>
</dbReference>
<gene>
    <name evidence="10" type="ORF">B8X04_10625</name>
</gene>
<evidence type="ECO:0000313" key="11">
    <source>
        <dbReference type="Proteomes" id="UP000216867"/>
    </source>
</evidence>
<reference evidence="10 11" key="1">
    <citation type="submission" date="2017-04" db="EMBL/GenBank/DDBJ databases">
        <title>Kefir bacterial isolates.</title>
        <authorList>
            <person name="Kim Y."/>
            <person name="Blasche S."/>
            <person name="Patil K.R."/>
        </authorList>
    </citation>
    <scope>NUCLEOTIDE SEQUENCE [LARGE SCALE GENOMIC DNA]</scope>
    <source>
        <strain evidence="10 11">OG2</strain>
    </source>
</reference>
<dbReference type="SUPFAM" id="SSF52172">
    <property type="entry name" value="CheY-like"/>
    <property type="match status" value="1"/>
</dbReference>
<dbReference type="GO" id="GO:0000156">
    <property type="term" value="F:phosphorelay response regulator activity"/>
    <property type="evidence" value="ECO:0007669"/>
    <property type="project" value="TreeGrafter"/>
</dbReference>
<name>A0A269ZBS4_9MICO</name>
<dbReference type="Proteomes" id="UP000216867">
    <property type="component" value="Unassembled WGS sequence"/>
</dbReference>
<dbReference type="PANTHER" id="PTHR48111:SF28">
    <property type="entry name" value="TRANSCRIPTIONAL REGULATORY PROTEIN TCRX-RELATED"/>
    <property type="match status" value="1"/>
</dbReference>
<evidence type="ECO:0000259" key="9">
    <source>
        <dbReference type="PROSITE" id="PS51755"/>
    </source>
</evidence>
<keyword evidence="1 6" id="KW-0597">Phosphoprotein</keyword>
<dbReference type="GO" id="GO:0006355">
    <property type="term" value="P:regulation of DNA-templated transcription"/>
    <property type="evidence" value="ECO:0007669"/>
    <property type="project" value="InterPro"/>
</dbReference>
<feature type="domain" description="Response regulatory" evidence="8">
    <location>
        <begin position="12"/>
        <end position="126"/>
    </location>
</feature>
<dbReference type="Gene3D" id="1.10.10.10">
    <property type="entry name" value="Winged helix-like DNA-binding domain superfamily/Winged helix DNA-binding domain"/>
    <property type="match status" value="1"/>
</dbReference>
<dbReference type="GO" id="GO:0032993">
    <property type="term" value="C:protein-DNA complex"/>
    <property type="evidence" value="ECO:0007669"/>
    <property type="project" value="TreeGrafter"/>
</dbReference>
<dbReference type="CDD" id="cd17615">
    <property type="entry name" value="REC_OmpR_MtPhoP-like"/>
    <property type="match status" value="1"/>
</dbReference>
<evidence type="ECO:0000256" key="2">
    <source>
        <dbReference type="ARBA" id="ARBA00023012"/>
    </source>
</evidence>
<feature type="DNA-binding region" description="OmpR/PhoB-type" evidence="7">
    <location>
        <begin position="137"/>
        <end position="247"/>
    </location>
</feature>
<comment type="caution">
    <text evidence="10">The sequence shown here is derived from an EMBL/GenBank/DDBJ whole genome shotgun (WGS) entry which is preliminary data.</text>
</comment>
<sequence>MSTQNDTDIEATLLVVDDEPNIRELLSTSLRFAGFDVVSAANGAEALRLAEQTNPDLLVLDVMLPDMDGFTVTRRLRQIGMNAPVVFLTARDDTSDKITGLTVGGDDYVTKPFSLEEVVARIRAVLRRTRSLEEEENAVIVAGDLELDDDTHEVRRSGILIDLAPTEFKLLRYLMLNANRVLSKSQILDHVWEYDFGGDTGIVESYISYLRRKIDVTPETDAAGHPVEMEWTPMIQTKRGVGYMLRTPESK</sequence>
<dbReference type="SMART" id="SM00862">
    <property type="entry name" value="Trans_reg_C"/>
    <property type="match status" value="1"/>
</dbReference>
<dbReference type="EMBL" id="NCWY01000008">
    <property type="protein sequence ID" value="PAK95268.1"/>
    <property type="molecule type" value="Genomic_DNA"/>
</dbReference>
<keyword evidence="3" id="KW-0805">Transcription regulation</keyword>
<keyword evidence="2" id="KW-0902">Two-component regulatory system</keyword>
<dbReference type="AlphaFoldDB" id="A0A269ZBS4"/>
<accession>A0A269ZBS4</accession>
<evidence type="ECO:0000256" key="3">
    <source>
        <dbReference type="ARBA" id="ARBA00023015"/>
    </source>
</evidence>
<dbReference type="Gene3D" id="3.40.50.2300">
    <property type="match status" value="1"/>
</dbReference>
<dbReference type="GO" id="GO:0005829">
    <property type="term" value="C:cytosol"/>
    <property type="evidence" value="ECO:0007669"/>
    <property type="project" value="TreeGrafter"/>
</dbReference>
<dbReference type="Gene3D" id="6.10.250.690">
    <property type="match status" value="1"/>
</dbReference>
<evidence type="ECO:0000256" key="4">
    <source>
        <dbReference type="ARBA" id="ARBA00023125"/>
    </source>
</evidence>
<proteinExistence type="predicted"/>
<feature type="modified residue" description="4-aspartylphosphate" evidence="6">
    <location>
        <position position="61"/>
    </location>
</feature>
<dbReference type="PANTHER" id="PTHR48111">
    <property type="entry name" value="REGULATOR OF RPOS"/>
    <property type="match status" value="1"/>
</dbReference>
<evidence type="ECO:0000313" key="10">
    <source>
        <dbReference type="EMBL" id="PAK95268.1"/>
    </source>
</evidence>
<dbReference type="PROSITE" id="PS50110">
    <property type="entry name" value="RESPONSE_REGULATORY"/>
    <property type="match status" value="1"/>
</dbReference>
<protein>
    <submittedName>
        <fullName evidence="10">DNA-binding response regulator</fullName>
    </submittedName>
</protein>
<dbReference type="InterPro" id="IPR036388">
    <property type="entry name" value="WH-like_DNA-bd_sf"/>
</dbReference>
<dbReference type="RefSeq" id="WP_095376254.1">
    <property type="nucleotide sequence ID" value="NZ_JBNHBT010000001.1"/>
</dbReference>
<evidence type="ECO:0000259" key="8">
    <source>
        <dbReference type="PROSITE" id="PS50110"/>
    </source>
</evidence>
<evidence type="ECO:0000256" key="7">
    <source>
        <dbReference type="PROSITE-ProRule" id="PRU01091"/>
    </source>
</evidence>
<keyword evidence="5" id="KW-0804">Transcription</keyword>